<dbReference type="OrthoDB" id="6531615at2759"/>
<keyword evidence="3" id="KW-1185">Reference proteome</keyword>
<evidence type="ECO:0000313" key="2">
    <source>
        <dbReference type="EMBL" id="CAD7626771.1"/>
    </source>
</evidence>
<feature type="transmembrane region" description="Helical" evidence="1">
    <location>
        <begin position="77"/>
        <end position="95"/>
    </location>
</feature>
<keyword evidence="1" id="KW-1133">Transmembrane helix</keyword>
<organism evidence="2">
    <name type="scientific">Medioppia subpectinata</name>
    <dbReference type="NCBI Taxonomy" id="1979941"/>
    <lineage>
        <taxon>Eukaryota</taxon>
        <taxon>Metazoa</taxon>
        <taxon>Ecdysozoa</taxon>
        <taxon>Arthropoda</taxon>
        <taxon>Chelicerata</taxon>
        <taxon>Arachnida</taxon>
        <taxon>Acari</taxon>
        <taxon>Acariformes</taxon>
        <taxon>Sarcoptiformes</taxon>
        <taxon>Oribatida</taxon>
        <taxon>Brachypylina</taxon>
        <taxon>Oppioidea</taxon>
        <taxon>Oppiidae</taxon>
        <taxon>Medioppia</taxon>
    </lineage>
</organism>
<evidence type="ECO:0000313" key="3">
    <source>
        <dbReference type="Proteomes" id="UP000759131"/>
    </source>
</evidence>
<reference evidence="2" key="1">
    <citation type="submission" date="2020-11" db="EMBL/GenBank/DDBJ databases">
        <authorList>
            <person name="Tran Van P."/>
        </authorList>
    </citation>
    <scope>NUCLEOTIDE SEQUENCE</scope>
</reference>
<dbReference type="EMBL" id="OC858722">
    <property type="protein sequence ID" value="CAD7626771.1"/>
    <property type="molecule type" value="Genomic_DNA"/>
</dbReference>
<gene>
    <name evidence="2" type="ORF">OSB1V03_LOCUS7203</name>
</gene>
<keyword evidence="1" id="KW-0812">Transmembrane</keyword>
<accession>A0A7R9KP55</accession>
<sequence>MAFTNYKTFRGVKICMEVLYVFTTIASIYLIVVRSIALSDHQKGDNTTAEILSVVGAVLGLLISIVGFRGIVRENKWMVAFLLVLTIGAAIADLVKLSDQFWFTFVSHVVCTVFTVIYLYLIIQKEKDTGRFNLDV</sequence>
<evidence type="ECO:0000256" key="1">
    <source>
        <dbReference type="SAM" id="Phobius"/>
    </source>
</evidence>
<protein>
    <submittedName>
        <fullName evidence="2">Uncharacterized protein</fullName>
    </submittedName>
</protein>
<keyword evidence="1" id="KW-0472">Membrane</keyword>
<feature type="transmembrane region" description="Helical" evidence="1">
    <location>
        <begin position="101"/>
        <end position="123"/>
    </location>
</feature>
<dbReference type="EMBL" id="CAJPIZ010004147">
    <property type="protein sequence ID" value="CAG2107201.1"/>
    <property type="molecule type" value="Genomic_DNA"/>
</dbReference>
<dbReference type="Proteomes" id="UP000759131">
    <property type="component" value="Unassembled WGS sequence"/>
</dbReference>
<proteinExistence type="predicted"/>
<name>A0A7R9KP55_9ACAR</name>
<feature type="transmembrane region" description="Helical" evidence="1">
    <location>
        <begin position="51"/>
        <end position="72"/>
    </location>
</feature>
<dbReference type="AlphaFoldDB" id="A0A7R9KP55"/>
<feature type="transmembrane region" description="Helical" evidence="1">
    <location>
        <begin position="12"/>
        <end position="31"/>
    </location>
</feature>